<evidence type="ECO:0000256" key="3">
    <source>
        <dbReference type="ARBA" id="ARBA00023242"/>
    </source>
</evidence>
<dbReference type="InterPro" id="IPR016580">
    <property type="entry name" value="HUS1"/>
</dbReference>
<dbReference type="InterPro" id="IPR046938">
    <property type="entry name" value="DNA_clamp_sf"/>
</dbReference>
<gene>
    <name evidence="5" type="ORF">PAXINDRAFT_116100</name>
</gene>
<dbReference type="GO" id="GO:0033314">
    <property type="term" value="P:mitotic DNA replication checkpoint signaling"/>
    <property type="evidence" value="ECO:0007669"/>
    <property type="project" value="TreeGrafter"/>
</dbReference>
<dbReference type="OrthoDB" id="337750at2759"/>
<dbReference type="PIRSF" id="PIRSF011312">
    <property type="entry name" value="Cell_cycle_HUS1"/>
    <property type="match status" value="1"/>
</dbReference>
<dbReference type="HOGENOM" id="CLU_035754_2_0_1"/>
<evidence type="ECO:0000256" key="1">
    <source>
        <dbReference type="ARBA" id="ARBA00004123"/>
    </source>
</evidence>
<keyword evidence="3" id="KW-0539">Nucleus</keyword>
<sequence>MRFRATVENVPIFFRIIQAVEKLQKKCIIKFTENEMHIICNDDANEGGIQVWSVVKVDSIFTNYRIQSNAENKITVTLSTEALLSALRSSSSSASSSSTAAAIMPTYDAEELVMKLAKKNDQAMLSFEMFGVSRTGRKVRVAHDVRIDVMQPAEVEKLREPLCPDPEATILLPQLQKMRTIVERLRPLADVLTLKANNSGKLQIAINTDTVKLETQWVGCTNPSMRQAPDENVPEPEALENPDPNKMFSVHVSIRSFIKFLNSHVVSTTTIACICHNHCAILYVYIGDVANAGGVLTFYIPSVIDDDN</sequence>
<keyword evidence="6" id="KW-1185">Reference proteome</keyword>
<dbReference type="Gene3D" id="3.70.10.10">
    <property type="match status" value="1"/>
</dbReference>
<dbReference type="GO" id="GO:0006289">
    <property type="term" value="P:nucleotide-excision repair"/>
    <property type="evidence" value="ECO:0007669"/>
    <property type="project" value="TreeGrafter"/>
</dbReference>
<accession>A0A0C9TFL0</accession>
<evidence type="ECO:0000313" key="5">
    <source>
        <dbReference type="EMBL" id="KIJ14415.1"/>
    </source>
</evidence>
<dbReference type="GO" id="GO:0035861">
    <property type="term" value="C:site of double-strand break"/>
    <property type="evidence" value="ECO:0007669"/>
    <property type="project" value="TreeGrafter"/>
</dbReference>
<dbReference type="SUPFAM" id="SSF55979">
    <property type="entry name" value="DNA clamp"/>
    <property type="match status" value="1"/>
</dbReference>
<comment type="similarity">
    <text evidence="2 4">Belongs to the HUS1 family.</text>
</comment>
<dbReference type="EMBL" id="KN819343">
    <property type="protein sequence ID" value="KIJ14415.1"/>
    <property type="molecule type" value="Genomic_DNA"/>
</dbReference>
<dbReference type="Pfam" id="PF04005">
    <property type="entry name" value="Hus1"/>
    <property type="match status" value="1"/>
</dbReference>
<dbReference type="GO" id="GO:0031573">
    <property type="term" value="P:mitotic intra-S DNA damage checkpoint signaling"/>
    <property type="evidence" value="ECO:0007669"/>
    <property type="project" value="TreeGrafter"/>
</dbReference>
<dbReference type="GO" id="GO:0044778">
    <property type="term" value="P:meiotic DNA integrity checkpoint signaling"/>
    <property type="evidence" value="ECO:0007669"/>
    <property type="project" value="TreeGrafter"/>
</dbReference>
<dbReference type="GO" id="GO:0000723">
    <property type="term" value="P:telomere maintenance"/>
    <property type="evidence" value="ECO:0007669"/>
    <property type="project" value="TreeGrafter"/>
</dbReference>
<proteinExistence type="inferred from homology"/>
<reference evidence="5 6" key="1">
    <citation type="submission" date="2014-06" db="EMBL/GenBank/DDBJ databases">
        <authorList>
            <consortium name="DOE Joint Genome Institute"/>
            <person name="Kuo A."/>
            <person name="Kohler A."/>
            <person name="Nagy L.G."/>
            <person name="Floudas D."/>
            <person name="Copeland A."/>
            <person name="Barry K.W."/>
            <person name="Cichocki N."/>
            <person name="Veneault-Fourrey C."/>
            <person name="LaButti K."/>
            <person name="Lindquist E.A."/>
            <person name="Lipzen A."/>
            <person name="Lundell T."/>
            <person name="Morin E."/>
            <person name="Murat C."/>
            <person name="Sun H."/>
            <person name="Tunlid A."/>
            <person name="Henrissat B."/>
            <person name="Grigoriev I.V."/>
            <person name="Hibbett D.S."/>
            <person name="Martin F."/>
            <person name="Nordberg H.P."/>
            <person name="Cantor M.N."/>
            <person name="Hua S.X."/>
        </authorList>
    </citation>
    <scope>NUCLEOTIDE SEQUENCE [LARGE SCALE GENOMIC DNA]</scope>
    <source>
        <strain evidence="5 6">ATCC 200175</strain>
    </source>
</reference>
<evidence type="ECO:0000256" key="2">
    <source>
        <dbReference type="ARBA" id="ARBA00005563"/>
    </source>
</evidence>
<dbReference type="GO" id="GO:0030896">
    <property type="term" value="C:checkpoint clamp complex"/>
    <property type="evidence" value="ECO:0007669"/>
    <property type="project" value="InterPro"/>
</dbReference>
<dbReference type="PANTHER" id="PTHR12900:SF0">
    <property type="entry name" value="CHECKPOINT PROTEIN"/>
    <property type="match status" value="1"/>
</dbReference>
<organism evidence="5 6">
    <name type="scientific">Paxillus involutus ATCC 200175</name>
    <dbReference type="NCBI Taxonomy" id="664439"/>
    <lineage>
        <taxon>Eukaryota</taxon>
        <taxon>Fungi</taxon>
        <taxon>Dikarya</taxon>
        <taxon>Basidiomycota</taxon>
        <taxon>Agaricomycotina</taxon>
        <taxon>Agaricomycetes</taxon>
        <taxon>Agaricomycetidae</taxon>
        <taxon>Boletales</taxon>
        <taxon>Paxilineae</taxon>
        <taxon>Paxillaceae</taxon>
        <taxon>Paxillus</taxon>
    </lineage>
</organism>
<name>A0A0C9TFL0_PAXIN</name>
<dbReference type="InterPro" id="IPR007150">
    <property type="entry name" value="HUS1/Mec3"/>
</dbReference>
<protein>
    <recommendedName>
        <fullName evidence="4">Checkpoint protein</fullName>
    </recommendedName>
</protein>
<evidence type="ECO:0000256" key="4">
    <source>
        <dbReference type="PIRNR" id="PIRNR011312"/>
    </source>
</evidence>
<dbReference type="GO" id="GO:0000724">
    <property type="term" value="P:double-strand break repair via homologous recombination"/>
    <property type="evidence" value="ECO:0007669"/>
    <property type="project" value="TreeGrafter"/>
</dbReference>
<dbReference type="GO" id="GO:0005730">
    <property type="term" value="C:nucleolus"/>
    <property type="evidence" value="ECO:0007669"/>
    <property type="project" value="InterPro"/>
</dbReference>
<reference evidence="6" key="2">
    <citation type="submission" date="2015-01" db="EMBL/GenBank/DDBJ databases">
        <title>Evolutionary Origins and Diversification of the Mycorrhizal Mutualists.</title>
        <authorList>
            <consortium name="DOE Joint Genome Institute"/>
            <consortium name="Mycorrhizal Genomics Consortium"/>
            <person name="Kohler A."/>
            <person name="Kuo A."/>
            <person name="Nagy L.G."/>
            <person name="Floudas D."/>
            <person name="Copeland A."/>
            <person name="Barry K.W."/>
            <person name="Cichocki N."/>
            <person name="Veneault-Fourrey C."/>
            <person name="LaButti K."/>
            <person name="Lindquist E.A."/>
            <person name="Lipzen A."/>
            <person name="Lundell T."/>
            <person name="Morin E."/>
            <person name="Murat C."/>
            <person name="Riley R."/>
            <person name="Ohm R."/>
            <person name="Sun H."/>
            <person name="Tunlid A."/>
            <person name="Henrissat B."/>
            <person name="Grigoriev I.V."/>
            <person name="Hibbett D.S."/>
            <person name="Martin F."/>
        </authorList>
    </citation>
    <scope>NUCLEOTIDE SEQUENCE [LARGE SCALE GENOMIC DNA]</scope>
    <source>
        <strain evidence="6">ATCC 200175</strain>
    </source>
</reference>
<dbReference type="PANTHER" id="PTHR12900">
    <property type="entry name" value="MITOTIC AND DNA DAMAGE CHECKPOINT PROTEIN HUS1"/>
    <property type="match status" value="1"/>
</dbReference>
<comment type="subcellular location">
    <subcellularLocation>
        <location evidence="1">Nucleus</location>
    </subcellularLocation>
</comment>
<evidence type="ECO:0000313" key="6">
    <source>
        <dbReference type="Proteomes" id="UP000053647"/>
    </source>
</evidence>
<dbReference type="AlphaFoldDB" id="A0A0C9TFL0"/>
<dbReference type="Proteomes" id="UP000053647">
    <property type="component" value="Unassembled WGS sequence"/>
</dbReference>